<comment type="subcellular location">
    <subcellularLocation>
        <location evidence="1">Nucleus</location>
    </subcellularLocation>
</comment>
<evidence type="ECO:0000256" key="3">
    <source>
        <dbReference type="ARBA" id="ARBA00023125"/>
    </source>
</evidence>
<dbReference type="GO" id="GO:0005634">
    <property type="term" value="C:nucleus"/>
    <property type="evidence" value="ECO:0007669"/>
    <property type="project" value="UniProtKB-SubCell"/>
</dbReference>
<keyword evidence="3" id="KW-0238">DNA-binding</keyword>
<dbReference type="PANTHER" id="PTHR21654:SF84">
    <property type="entry name" value="SI:DKEY-66I24.7"/>
    <property type="match status" value="1"/>
</dbReference>
<dbReference type="OrthoDB" id="1927263at2759"/>
<dbReference type="EMBL" id="CM035409">
    <property type="protein sequence ID" value="KAH7439209.1"/>
    <property type="molecule type" value="Genomic_DNA"/>
</dbReference>
<dbReference type="OMA" id="KHEREHR"/>
<dbReference type="SUPFAM" id="SSF46689">
    <property type="entry name" value="Homeodomain-like"/>
    <property type="match status" value="1"/>
</dbReference>
<proteinExistence type="predicted"/>
<name>A0A8T2V4N6_CERRI</name>
<evidence type="ECO:0000256" key="5">
    <source>
        <dbReference type="ARBA" id="ARBA00023242"/>
    </source>
</evidence>
<comment type="caution">
    <text evidence="7">The sequence shown here is derived from an EMBL/GenBank/DDBJ whole genome shotgun (WGS) entry which is preliminary data.</text>
</comment>
<feature type="domain" description="Myb-like" evidence="6">
    <location>
        <begin position="395"/>
        <end position="452"/>
    </location>
</feature>
<organism evidence="7 8">
    <name type="scientific">Ceratopteris richardii</name>
    <name type="common">Triangle waterfern</name>
    <dbReference type="NCBI Taxonomy" id="49495"/>
    <lineage>
        <taxon>Eukaryota</taxon>
        <taxon>Viridiplantae</taxon>
        <taxon>Streptophyta</taxon>
        <taxon>Embryophyta</taxon>
        <taxon>Tracheophyta</taxon>
        <taxon>Polypodiopsida</taxon>
        <taxon>Polypodiidae</taxon>
        <taxon>Polypodiales</taxon>
        <taxon>Pteridineae</taxon>
        <taxon>Pteridaceae</taxon>
        <taxon>Parkerioideae</taxon>
        <taxon>Ceratopteris</taxon>
    </lineage>
</organism>
<dbReference type="PANTHER" id="PTHR21654">
    <property type="entry name" value="FI21293P1"/>
    <property type="match status" value="1"/>
</dbReference>
<protein>
    <recommendedName>
        <fullName evidence="6">Myb-like domain-containing protein</fullName>
    </recommendedName>
</protein>
<dbReference type="Gene3D" id="1.10.10.60">
    <property type="entry name" value="Homeodomain-like"/>
    <property type="match status" value="2"/>
</dbReference>
<keyword evidence="5" id="KW-0539">Nucleus</keyword>
<dbReference type="SMART" id="SM00717">
    <property type="entry name" value="SANT"/>
    <property type="match status" value="2"/>
</dbReference>
<dbReference type="PROSITE" id="PS50090">
    <property type="entry name" value="MYB_LIKE"/>
    <property type="match status" value="2"/>
</dbReference>
<sequence>MYDPDHFSLPMLRPSHINVPQSAAISAKPSPLRTELDYIAYRQGPQSTISIDDNRSELLVSSDMRDFSQCFNSYASFLPTTMATVPSSLSTSMPPAGGIISQEAHLTSTNKQDCDVNLQEDDRKHEREHRKRSKNWTRSETLCLIRARSSLDVKFGRTGKKSDLWDQIGDEIQSKGFSRDAQQCKDKWEKLSASYKEVKDGLRQKDDFVFYGEMHALVSGRSKKRRRDDEDFTKGGANVSLAEDEELDLSRGFVLRGDGSQFHFGASVESLSDMHPVNVDDGVDMNSGSKYTPVIDLTAMQDLVDSYLERQRKFFANLLDEVERRAELKEMARQEREGKWRKEERQQRLRFMNSIIILTQKLLGELPVSSDFSSLADCLDNASADEQENMKEPKNWTKSEVFELIKLRAKMEGKFCMSVRKVELWEEIAKTFSAYGINRNGEQCKEKWEKLMSDFKIVLDGRMDPTRSPHFADPKPLLGEDQ</sequence>
<evidence type="ECO:0000256" key="2">
    <source>
        <dbReference type="ARBA" id="ARBA00023015"/>
    </source>
</evidence>
<feature type="domain" description="Myb-like" evidence="6">
    <location>
        <begin position="128"/>
        <end position="192"/>
    </location>
</feature>
<dbReference type="InterPro" id="IPR044822">
    <property type="entry name" value="Myb_DNA-bind_4"/>
</dbReference>
<dbReference type="GO" id="GO:0003677">
    <property type="term" value="F:DNA binding"/>
    <property type="evidence" value="ECO:0007669"/>
    <property type="project" value="UniProtKB-KW"/>
</dbReference>
<keyword evidence="4" id="KW-0804">Transcription</keyword>
<evidence type="ECO:0000256" key="1">
    <source>
        <dbReference type="ARBA" id="ARBA00004123"/>
    </source>
</evidence>
<keyword evidence="2" id="KW-0805">Transcription regulation</keyword>
<gene>
    <name evidence="7" type="ORF">KP509_04G050200</name>
</gene>
<dbReference type="InterPro" id="IPR001005">
    <property type="entry name" value="SANT/Myb"/>
</dbReference>
<dbReference type="GO" id="GO:0010468">
    <property type="term" value="P:regulation of gene expression"/>
    <property type="evidence" value="ECO:0007669"/>
    <property type="project" value="UniProtKB-ARBA"/>
</dbReference>
<dbReference type="CDD" id="cd12203">
    <property type="entry name" value="GT1"/>
    <property type="match status" value="2"/>
</dbReference>
<evidence type="ECO:0000259" key="6">
    <source>
        <dbReference type="PROSITE" id="PS50090"/>
    </source>
</evidence>
<dbReference type="Proteomes" id="UP000825935">
    <property type="component" value="Chromosome 4"/>
</dbReference>
<evidence type="ECO:0000313" key="8">
    <source>
        <dbReference type="Proteomes" id="UP000825935"/>
    </source>
</evidence>
<accession>A0A8T2V4N6</accession>
<dbReference type="InterPro" id="IPR009057">
    <property type="entry name" value="Homeodomain-like_sf"/>
</dbReference>
<dbReference type="AlphaFoldDB" id="A0A8T2V4N6"/>
<reference evidence="7" key="1">
    <citation type="submission" date="2021-08" db="EMBL/GenBank/DDBJ databases">
        <title>WGS assembly of Ceratopteris richardii.</title>
        <authorList>
            <person name="Marchant D.B."/>
            <person name="Chen G."/>
            <person name="Jenkins J."/>
            <person name="Shu S."/>
            <person name="Leebens-Mack J."/>
            <person name="Grimwood J."/>
            <person name="Schmutz J."/>
            <person name="Soltis P."/>
            <person name="Soltis D."/>
            <person name="Chen Z.-H."/>
        </authorList>
    </citation>
    <scope>NUCLEOTIDE SEQUENCE</scope>
    <source>
        <strain evidence="7">Whitten #5841</strain>
        <tissue evidence="7">Leaf</tissue>
    </source>
</reference>
<keyword evidence="8" id="KW-1185">Reference proteome</keyword>
<evidence type="ECO:0000256" key="4">
    <source>
        <dbReference type="ARBA" id="ARBA00023163"/>
    </source>
</evidence>
<dbReference type="Pfam" id="PF13837">
    <property type="entry name" value="Myb_DNA-bind_4"/>
    <property type="match status" value="2"/>
</dbReference>
<evidence type="ECO:0000313" key="7">
    <source>
        <dbReference type="EMBL" id="KAH7439209.1"/>
    </source>
</evidence>